<dbReference type="STRING" id="279058.LT85_0235"/>
<name>A0A0A1F6G4_9BURK</name>
<keyword evidence="1" id="KW-0732">Signal</keyword>
<evidence type="ECO:0008006" key="4">
    <source>
        <dbReference type="Google" id="ProtNLM"/>
    </source>
</evidence>
<dbReference type="Proteomes" id="UP000030302">
    <property type="component" value="Chromosome"/>
</dbReference>
<dbReference type="HOGENOM" id="CLU_045463_2_0_4"/>
<protein>
    <recommendedName>
        <fullName evidence="4">NHL repeat family protein</fullName>
    </recommendedName>
</protein>
<gene>
    <name evidence="2" type="ORF">LT85_0235</name>
</gene>
<dbReference type="InterPro" id="IPR011042">
    <property type="entry name" value="6-blade_b-propeller_TolB-like"/>
</dbReference>
<evidence type="ECO:0000313" key="2">
    <source>
        <dbReference type="EMBL" id="AIY39395.1"/>
    </source>
</evidence>
<feature type="chain" id="PRO_5001983246" description="NHL repeat family protein" evidence="1">
    <location>
        <begin position="30"/>
        <end position="338"/>
    </location>
</feature>
<proteinExistence type="predicted"/>
<dbReference type="EMBL" id="CP009962">
    <property type="protein sequence ID" value="AIY39395.1"/>
    <property type="molecule type" value="Genomic_DNA"/>
</dbReference>
<dbReference type="KEGG" id="care:LT85_0235"/>
<sequence>MKPDSLLRSVALSAILLSTLVYGQQPALAAGAAAPLPTLALPADWYPESLAIGPDGSFYVGSWHQGAIARVRPDGSAPEILVKPGSNGLANGQGVLVDAAHQLLWVCSGNWGFTSVPSTPSALKSYDLASGVPRASYPMPDKGYCNDLAQDSQGTLYVTDSFHPRVLRLSLGAAALSIWKEDPRMGAGSDGLFLNGIALDGDHKLYVSLVSAVPYVLRVDVEDNGAAGAVSRIDMPRVLKNADAIRIYAPDRMAIFESNAFGKTGPYGGQVSLARINGNTATLDTIVNGLNDPSSGVIVGNRVYFIESKYALLFPHKDHPEDIPANVPFDLQSRELPR</sequence>
<reference evidence="3" key="1">
    <citation type="journal article" date="2014" name="Soil Biol. Biochem.">
        <title>Structure and function of bacterial communities in ageing soils: Insights from the Mendocino ecological staircase.</title>
        <authorList>
            <person name="Uroz S."/>
            <person name="Tech J.J."/>
            <person name="Sawaya N.A."/>
            <person name="Frey-Klett P."/>
            <person name="Leveau J.H.J."/>
        </authorList>
    </citation>
    <scope>NUCLEOTIDE SEQUENCE [LARGE SCALE GENOMIC DNA]</scope>
    <source>
        <strain evidence="3">Cal35</strain>
    </source>
</reference>
<dbReference type="Pfam" id="PF20067">
    <property type="entry name" value="SSL_N"/>
    <property type="match status" value="1"/>
</dbReference>
<accession>A0A0A1F6G4</accession>
<dbReference type="SUPFAM" id="SSF63829">
    <property type="entry name" value="Calcium-dependent phosphotriesterase"/>
    <property type="match status" value="1"/>
</dbReference>
<evidence type="ECO:0000313" key="3">
    <source>
        <dbReference type="Proteomes" id="UP000030302"/>
    </source>
</evidence>
<keyword evidence="3" id="KW-1185">Reference proteome</keyword>
<dbReference type="Gene3D" id="2.120.10.30">
    <property type="entry name" value="TolB, C-terminal domain"/>
    <property type="match status" value="1"/>
</dbReference>
<organism evidence="2 3">
    <name type="scientific">Collimonas arenae</name>
    <dbReference type="NCBI Taxonomy" id="279058"/>
    <lineage>
        <taxon>Bacteria</taxon>
        <taxon>Pseudomonadati</taxon>
        <taxon>Pseudomonadota</taxon>
        <taxon>Betaproteobacteria</taxon>
        <taxon>Burkholderiales</taxon>
        <taxon>Oxalobacteraceae</taxon>
        <taxon>Collimonas</taxon>
    </lineage>
</organism>
<feature type="signal peptide" evidence="1">
    <location>
        <begin position="1"/>
        <end position="29"/>
    </location>
</feature>
<dbReference type="AlphaFoldDB" id="A0A0A1F6G4"/>
<dbReference type="RefSeq" id="WP_253273638.1">
    <property type="nucleotide sequence ID" value="NZ_CP009962.1"/>
</dbReference>
<evidence type="ECO:0000256" key="1">
    <source>
        <dbReference type="SAM" id="SignalP"/>
    </source>
</evidence>